<evidence type="ECO:0000313" key="2">
    <source>
        <dbReference type="EMBL" id="KIG18671.1"/>
    </source>
</evidence>
<name>A0A0C2D681_9BACT</name>
<gene>
    <name evidence="2" type="ORF">DB30_07686</name>
</gene>
<dbReference type="Gene3D" id="1.10.10.2910">
    <property type="match status" value="1"/>
</dbReference>
<evidence type="ECO:0000259" key="1">
    <source>
        <dbReference type="Pfam" id="PF06114"/>
    </source>
</evidence>
<dbReference type="InterPro" id="IPR052345">
    <property type="entry name" value="Rad_response_metalloprotease"/>
</dbReference>
<organism evidence="2 3">
    <name type="scientific">Enhygromyxa salina</name>
    <dbReference type="NCBI Taxonomy" id="215803"/>
    <lineage>
        <taxon>Bacteria</taxon>
        <taxon>Pseudomonadati</taxon>
        <taxon>Myxococcota</taxon>
        <taxon>Polyangia</taxon>
        <taxon>Nannocystales</taxon>
        <taxon>Nannocystaceae</taxon>
        <taxon>Enhygromyxa</taxon>
    </lineage>
</organism>
<reference evidence="2 3" key="1">
    <citation type="submission" date="2014-12" db="EMBL/GenBank/DDBJ databases">
        <title>Genome assembly of Enhygromyxa salina DSM 15201.</title>
        <authorList>
            <person name="Sharma G."/>
            <person name="Subramanian S."/>
        </authorList>
    </citation>
    <scope>NUCLEOTIDE SEQUENCE [LARGE SCALE GENOMIC DNA]</scope>
    <source>
        <strain evidence="2 3">DSM 15201</strain>
    </source>
</reference>
<comment type="caution">
    <text evidence="2">The sequence shown here is derived from an EMBL/GenBank/DDBJ whole genome shotgun (WGS) entry which is preliminary data.</text>
</comment>
<dbReference type="AlphaFoldDB" id="A0A0C2D681"/>
<dbReference type="EMBL" id="JMCC02000009">
    <property type="protein sequence ID" value="KIG18671.1"/>
    <property type="molecule type" value="Genomic_DNA"/>
</dbReference>
<sequence>MTPNFFYTDLPGEFYEEEVHFRHRNRMAVAEKNKALAHSTLFAEFVDFLDRHLDLPPDNVPTRAVNAVEDIERAAEACRMKWGLGLDRPIDNMIRSLENAGVMVLMVEGYVAKVDAFSAIGPTGRKLVVLNRKDSGSRTVFNAAHELGHLVIHEGVETGDRETERQADRFASAYLMPRAGFVKEFPRTSRINWTALLKLKARWRVSLQAMVRRAYDLALISAVQYQRFYKAISAKGWRKAEPGEFPITGPEVVHAALAVLQTRMNLGFDDLASTLSVSRQKLSEITGIDAPDGQPPDEPGKVVSFVAAKEARRRA</sequence>
<accession>A0A0C2D681</accession>
<dbReference type="PANTHER" id="PTHR43236">
    <property type="entry name" value="ANTITOXIN HIGA1"/>
    <property type="match status" value="1"/>
</dbReference>
<dbReference type="Proteomes" id="UP000031599">
    <property type="component" value="Unassembled WGS sequence"/>
</dbReference>
<evidence type="ECO:0000313" key="3">
    <source>
        <dbReference type="Proteomes" id="UP000031599"/>
    </source>
</evidence>
<dbReference type="InterPro" id="IPR010359">
    <property type="entry name" value="IrrE_HExxH"/>
</dbReference>
<dbReference type="PANTHER" id="PTHR43236:SF1">
    <property type="entry name" value="BLL7220 PROTEIN"/>
    <property type="match status" value="1"/>
</dbReference>
<proteinExistence type="predicted"/>
<dbReference type="Pfam" id="PF06114">
    <property type="entry name" value="Peptidase_M78"/>
    <property type="match status" value="1"/>
</dbReference>
<protein>
    <submittedName>
        <fullName evidence="2">Transcriptional regulator, XRE family protein</fullName>
    </submittedName>
</protein>
<feature type="domain" description="IrrE N-terminal-like" evidence="1">
    <location>
        <begin position="102"/>
        <end position="214"/>
    </location>
</feature>